<dbReference type="STRING" id="1406858.GCA_000710895_02256"/>
<evidence type="ECO:0000313" key="2">
    <source>
        <dbReference type="EMBL" id="SUA76167.1"/>
    </source>
</evidence>
<accession>A0A378YIA0</accession>
<evidence type="ECO:0000313" key="3">
    <source>
        <dbReference type="Proteomes" id="UP000255467"/>
    </source>
</evidence>
<proteinExistence type="predicted"/>
<feature type="compositionally biased region" description="Pro residues" evidence="1">
    <location>
        <begin position="1"/>
        <end position="10"/>
    </location>
</feature>
<dbReference type="AlphaFoldDB" id="A0A378YIA0"/>
<evidence type="ECO:0000256" key="1">
    <source>
        <dbReference type="SAM" id="MobiDB-lite"/>
    </source>
</evidence>
<dbReference type="EMBL" id="UGRY01000002">
    <property type="protein sequence ID" value="SUA76167.1"/>
    <property type="molecule type" value="Genomic_DNA"/>
</dbReference>
<reference evidence="2 3" key="1">
    <citation type="submission" date="2018-06" db="EMBL/GenBank/DDBJ databases">
        <authorList>
            <consortium name="Pathogen Informatics"/>
            <person name="Doyle S."/>
        </authorList>
    </citation>
    <scope>NUCLEOTIDE SEQUENCE [LARGE SCALE GENOMIC DNA]</scope>
    <source>
        <strain evidence="2 3">NCTC1934</strain>
    </source>
</reference>
<keyword evidence="3" id="KW-1185">Reference proteome</keyword>
<gene>
    <name evidence="2" type="ORF">NCTC1934_02418</name>
</gene>
<name>A0A378YIA0_9NOCA</name>
<feature type="region of interest" description="Disordered" evidence="1">
    <location>
        <begin position="1"/>
        <end position="58"/>
    </location>
</feature>
<organism evidence="2 3">
    <name type="scientific">Nocardia otitidiscaviarum</name>
    <dbReference type="NCBI Taxonomy" id="1823"/>
    <lineage>
        <taxon>Bacteria</taxon>
        <taxon>Bacillati</taxon>
        <taxon>Actinomycetota</taxon>
        <taxon>Actinomycetes</taxon>
        <taxon>Mycobacteriales</taxon>
        <taxon>Nocardiaceae</taxon>
        <taxon>Nocardia</taxon>
    </lineage>
</organism>
<feature type="compositionally biased region" description="Polar residues" evidence="1">
    <location>
        <begin position="41"/>
        <end position="50"/>
    </location>
</feature>
<dbReference type="Proteomes" id="UP000255467">
    <property type="component" value="Unassembled WGS sequence"/>
</dbReference>
<protein>
    <submittedName>
        <fullName evidence="2">Uncharacterized protein</fullName>
    </submittedName>
</protein>
<sequence length="77" mass="8392">MPGQAAPPSPCQNEPVVNKSKKPYVDNGWPEVPSGEHAVTELSSTRSGNLSPYGEDTEFPLPVDQLPYVHPHTVINR</sequence>